<dbReference type="AlphaFoldDB" id="A0A165YLF5"/>
<keyword evidence="2" id="KW-0479">Metal-binding</keyword>
<dbReference type="PROSITE" id="PS51891">
    <property type="entry name" value="CENP_V_GFA"/>
    <property type="match status" value="1"/>
</dbReference>
<dbReference type="Gene3D" id="2.170.150.70">
    <property type="match status" value="1"/>
</dbReference>
<feature type="domain" description="CENP-V/GFA" evidence="4">
    <location>
        <begin position="10"/>
        <end position="121"/>
    </location>
</feature>
<dbReference type="PANTHER" id="PTHR28620">
    <property type="entry name" value="CENTROMERE PROTEIN V"/>
    <property type="match status" value="1"/>
</dbReference>
<reference evidence="5 6" key="1">
    <citation type="journal article" date="2016" name="Mol. Biol. Evol.">
        <title>Comparative Genomics of Early-Diverging Mushroom-Forming Fungi Provides Insights into the Origins of Lignocellulose Decay Capabilities.</title>
        <authorList>
            <person name="Nagy L.G."/>
            <person name="Riley R."/>
            <person name="Tritt A."/>
            <person name="Adam C."/>
            <person name="Daum C."/>
            <person name="Floudas D."/>
            <person name="Sun H."/>
            <person name="Yadav J.S."/>
            <person name="Pangilinan J."/>
            <person name="Larsson K.H."/>
            <person name="Matsuura K."/>
            <person name="Barry K."/>
            <person name="Labutti K."/>
            <person name="Kuo R."/>
            <person name="Ohm R.A."/>
            <person name="Bhattacharya S.S."/>
            <person name="Shirouzu T."/>
            <person name="Yoshinaga Y."/>
            <person name="Martin F.M."/>
            <person name="Grigoriev I.V."/>
            <person name="Hibbett D.S."/>
        </authorList>
    </citation>
    <scope>NUCLEOTIDE SEQUENCE [LARGE SCALE GENOMIC DNA]</scope>
    <source>
        <strain evidence="5 6">HHB10207 ss-3</strain>
    </source>
</reference>
<proteinExistence type="inferred from homology"/>
<dbReference type="PANTHER" id="PTHR28620:SF1">
    <property type="entry name" value="CENP-V_GFA DOMAIN-CONTAINING PROTEIN"/>
    <property type="match status" value="1"/>
</dbReference>
<evidence type="ECO:0000259" key="4">
    <source>
        <dbReference type="PROSITE" id="PS51891"/>
    </source>
</evidence>
<dbReference type="Proteomes" id="UP000076798">
    <property type="component" value="Unassembled WGS sequence"/>
</dbReference>
<gene>
    <name evidence="5" type="ORF">SISSUDRAFT_1066193</name>
</gene>
<evidence type="ECO:0000313" key="6">
    <source>
        <dbReference type="Proteomes" id="UP000076798"/>
    </source>
</evidence>
<evidence type="ECO:0000313" key="5">
    <source>
        <dbReference type="EMBL" id="KZT33369.1"/>
    </source>
</evidence>
<evidence type="ECO:0000256" key="3">
    <source>
        <dbReference type="ARBA" id="ARBA00022833"/>
    </source>
</evidence>
<dbReference type="SUPFAM" id="SSF51316">
    <property type="entry name" value="Mss4-like"/>
    <property type="match status" value="1"/>
</dbReference>
<evidence type="ECO:0000256" key="1">
    <source>
        <dbReference type="ARBA" id="ARBA00005495"/>
    </source>
</evidence>
<dbReference type="GO" id="GO:0046872">
    <property type="term" value="F:metal ion binding"/>
    <property type="evidence" value="ECO:0007669"/>
    <property type="project" value="UniProtKB-KW"/>
</dbReference>
<dbReference type="GO" id="GO:0016846">
    <property type="term" value="F:carbon-sulfur lyase activity"/>
    <property type="evidence" value="ECO:0007669"/>
    <property type="project" value="InterPro"/>
</dbReference>
<name>A0A165YLF5_9AGAM</name>
<keyword evidence="3" id="KW-0862">Zinc</keyword>
<keyword evidence="6" id="KW-1185">Reference proteome</keyword>
<protein>
    <recommendedName>
        <fullName evidence="4">CENP-V/GFA domain-containing protein</fullName>
    </recommendedName>
</protein>
<evidence type="ECO:0000256" key="2">
    <source>
        <dbReference type="ARBA" id="ARBA00022723"/>
    </source>
</evidence>
<dbReference type="EMBL" id="KV428246">
    <property type="protein sequence ID" value="KZT33369.1"/>
    <property type="molecule type" value="Genomic_DNA"/>
</dbReference>
<dbReference type="STRING" id="1314776.A0A165YLF5"/>
<accession>A0A165YLF5</accession>
<organism evidence="5 6">
    <name type="scientific">Sistotremastrum suecicum HHB10207 ss-3</name>
    <dbReference type="NCBI Taxonomy" id="1314776"/>
    <lineage>
        <taxon>Eukaryota</taxon>
        <taxon>Fungi</taxon>
        <taxon>Dikarya</taxon>
        <taxon>Basidiomycota</taxon>
        <taxon>Agaricomycotina</taxon>
        <taxon>Agaricomycetes</taxon>
        <taxon>Sistotremastrales</taxon>
        <taxon>Sistotremastraceae</taxon>
        <taxon>Sistotremastrum</taxon>
    </lineage>
</organism>
<dbReference type="OrthoDB" id="3264588at2759"/>
<sequence length="125" mass="13867">MSSESSLKLYKGHCHCGKFAYEFKHAPLESHKATVCNCSICSRKAYVYSSLTPLTDVTWTSGELGGLTDYVWRTKTTHHYFCPIDGSALCTTLDGKPGFIFFNLNCVDDIDASALEKNFYDGKSA</sequence>
<dbReference type="InterPro" id="IPR011057">
    <property type="entry name" value="Mss4-like_sf"/>
</dbReference>
<dbReference type="Pfam" id="PF04828">
    <property type="entry name" value="GFA"/>
    <property type="match status" value="1"/>
</dbReference>
<comment type="similarity">
    <text evidence="1">Belongs to the Gfa family.</text>
</comment>
<dbReference type="InterPro" id="IPR006913">
    <property type="entry name" value="CENP-V/GFA"/>
</dbReference>
<dbReference type="InterPro" id="IPR052355">
    <property type="entry name" value="CENP-V-like"/>
</dbReference>